<dbReference type="PROSITE" id="PS50158">
    <property type="entry name" value="ZF_CCHC"/>
    <property type="match status" value="1"/>
</dbReference>
<dbReference type="InterPro" id="IPR036875">
    <property type="entry name" value="Znf_CCHC_sf"/>
</dbReference>
<evidence type="ECO:0000256" key="1">
    <source>
        <dbReference type="PROSITE-ProRule" id="PRU00047"/>
    </source>
</evidence>
<keyword evidence="1" id="KW-0479">Metal-binding</keyword>
<keyword evidence="5" id="KW-1185">Reference proteome</keyword>
<keyword evidence="1" id="KW-0862">Zinc</keyword>
<dbReference type="Proteomes" id="UP000694546">
    <property type="component" value="Chromosome 4"/>
</dbReference>
<feature type="region of interest" description="Disordered" evidence="2">
    <location>
        <begin position="229"/>
        <end position="263"/>
    </location>
</feature>
<dbReference type="InterPro" id="IPR021109">
    <property type="entry name" value="Peptidase_aspartic_dom_sf"/>
</dbReference>
<dbReference type="SMART" id="SM00343">
    <property type="entry name" value="ZnF_C2HC"/>
    <property type="match status" value="1"/>
</dbReference>
<dbReference type="GO" id="GO:0008270">
    <property type="term" value="F:zinc ion binding"/>
    <property type="evidence" value="ECO:0007669"/>
    <property type="project" value="UniProtKB-KW"/>
</dbReference>
<organism evidence="4 5">
    <name type="scientific">Gadus morhua</name>
    <name type="common">Atlantic cod</name>
    <dbReference type="NCBI Taxonomy" id="8049"/>
    <lineage>
        <taxon>Eukaryota</taxon>
        <taxon>Metazoa</taxon>
        <taxon>Chordata</taxon>
        <taxon>Craniata</taxon>
        <taxon>Vertebrata</taxon>
        <taxon>Euteleostomi</taxon>
        <taxon>Actinopterygii</taxon>
        <taxon>Neopterygii</taxon>
        <taxon>Teleostei</taxon>
        <taxon>Neoteleostei</taxon>
        <taxon>Acanthomorphata</taxon>
        <taxon>Zeiogadaria</taxon>
        <taxon>Gadariae</taxon>
        <taxon>Gadiformes</taxon>
        <taxon>Gadoidei</taxon>
        <taxon>Gadidae</taxon>
        <taxon>Gadus</taxon>
    </lineage>
</organism>
<dbReference type="Ensembl" id="ENSGMOT00000061554.1">
    <property type="protein sequence ID" value="ENSGMOP00000056227.1"/>
    <property type="gene ID" value="ENSGMOG00000027073.1"/>
</dbReference>
<feature type="region of interest" description="Disordered" evidence="2">
    <location>
        <begin position="436"/>
        <end position="525"/>
    </location>
</feature>
<evidence type="ECO:0000259" key="3">
    <source>
        <dbReference type="PROSITE" id="PS50158"/>
    </source>
</evidence>
<feature type="compositionally biased region" description="Low complexity" evidence="2">
    <location>
        <begin position="467"/>
        <end position="476"/>
    </location>
</feature>
<keyword evidence="1" id="KW-0863">Zinc-finger</keyword>
<dbReference type="Pfam" id="PF00098">
    <property type="entry name" value="zf-CCHC"/>
    <property type="match status" value="1"/>
</dbReference>
<dbReference type="Gene3D" id="4.10.60.10">
    <property type="entry name" value="Zinc finger, CCHC-type"/>
    <property type="match status" value="1"/>
</dbReference>
<dbReference type="PANTHER" id="PTHR46888:SF15">
    <property type="entry name" value="ZINC FINGER AND SCAN DOMAIN-CONTAINING PROTEIN 12-LIKE"/>
    <property type="match status" value="1"/>
</dbReference>
<reference evidence="4" key="2">
    <citation type="submission" date="2025-09" db="UniProtKB">
        <authorList>
            <consortium name="Ensembl"/>
        </authorList>
    </citation>
    <scope>IDENTIFICATION</scope>
</reference>
<dbReference type="AlphaFoldDB" id="A0A8C5C437"/>
<proteinExistence type="predicted"/>
<dbReference type="SUPFAM" id="SSF57756">
    <property type="entry name" value="Retrovirus zinc finger-like domains"/>
    <property type="match status" value="1"/>
</dbReference>
<dbReference type="GO" id="GO:0003676">
    <property type="term" value="F:nucleic acid binding"/>
    <property type="evidence" value="ECO:0007669"/>
    <property type="project" value="InterPro"/>
</dbReference>
<dbReference type="InterPro" id="IPR001878">
    <property type="entry name" value="Znf_CCHC"/>
</dbReference>
<sequence length="525" mass="57390">RTPSIHNAEPRRRSAAPTVVQRQLQLQAQAAALQWETAESLALLREAVIRLKQHAVRDAPPAAPSAAPTSRLTKLGPDDDVEAYLEVFERTARRESWPAEQWAHIISPFLTGPAQQAGQDLPPEDADQYPVLKQAILAYYGPNLAARDQRFHDWRFDIHGAVRTQIAQHGQLVRRWLATGEGPCPVDRVLIDNTVRQLPADARRVLAHHHPETVDDLIRQLENWQVAQQLSASPRTNLRPTETRRDRRGPLTASRTPPPEPPVVFREGQEARRCYACGQLGHLARDCPGDRDVLMPSAYADVGTHRPCMVATCWAQGVVGSPTIPARVMSQDTQALLDTGSVVTLLRPELAGGKGGDPMEVACVHRDTRNYGSCHVVIRTPYGVFTAWAGIVPHLPVPLLIGRDCPIFHRLWDPERENRVRREPARLAGRKVRPAYGAIRIPATQGEASAEDTGPEGDGPSPPGSPTPSGGRASGPQRPGPDTSDTLTAPDLNDPPEDAESSPLTEFSDFLPEGGGRNHSAGPVR</sequence>
<reference evidence="4" key="1">
    <citation type="submission" date="2025-08" db="UniProtKB">
        <authorList>
            <consortium name="Ensembl"/>
        </authorList>
    </citation>
    <scope>IDENTIFICATION</scope>
</reference>
<accession>A0A8C5C437</accession>
<dbReference type="SUPFAM" id="SSF50630">
    <property type="entry name" value="Acid proteases"/>
    <property type="match status" value="1"/>
</dbReference>
<feature type="compositionally biased region" description="Polar residues" evidence="2">
    <location>
        <begin position="229"/>
        <end position="240"/>
    </location>
</feature>
<dbReference type="PANTHER" id="PTHR46888">
    <property type="entry name" value="ZINC KNUCKLE DOMAINCONTAINING PROTEIN-RELATED"/>
    <property type="match status" value="1"/>
</dbReference>
<protein>
    <recommendedName>
        <fullName evidence="3">CCHC-type domain-containing protein</fullName>
    </recommendedName>
</protein>
<evidence type="ECO:0000313" key="4">
    <source>
        <dbReference type="Ensembl" id="ENSGMOP00000056227.1"/>
    </source>
</evidence>
<name>A0A8C5C437_GADMO</name>
<evidence type="ECO:0000313" key="5">
    <source>
        <dbReference type="Proteomes" id="UP000694546"/>
    </source>
</evidence>
<evidence type="ECO:0000256" key="2">
    <source>
        <dbReference type="SAM" id="MobiDB-lite"/>
    </source>
</evidence>
<feature type="domain" description="CCHC-type" evidence="3">
    <location>
        <begin position="272"/>
        <end position="288"/>
    </location>
</feature>
<dbReference type="GeneTree" id="ENSGT00990000206724"/>